<name>A0A8J2LSI1_9HEXA</name>
<sequence length="101" mass="11600">MLVDGKKTETLLHRKGNTKGLKVRSKTYLFEASVLRILCLKLKNTVRVSSHDIKYNTEGILQDDDDDDDKKSLTQSTSIINVPMIEKCYNSSRIQYKMDFA</sequence>
<dbReference type="AlphaFoldDB" id="A0A8J2LSI1"/>
<keyword evidence="2" id="KW-1185">Reference proteome</keyword>
<evidence type="ECO:0000313" key="1">
    <source>
        <dbReference type="EMBL" id="CAG7836906.1"/>
    </source>
</evidence>
<proteinExistence type="predicted"/>
<accession>A0A8J2LSI1</accession>
<comment type="caution">
    <text evidence="1">The sequence shown here is derived from an EMBL/GenBank/DDBJ whole genome shotgun (WGS) entry which is preliminary data.</text>
</comment>
<reference evidence="1" key="1">
    <citation type="submission" date="2021-06" db="EMBL/GenBank/DDBJ databases">
        <authorList>
            <person name="Hodson N. C."/>
            <person name="Mongue J. A."/>
            <person name="Jaron S. K."/>
        </authorList>
    </citation>
    <scope>NUCLEOTIDE SEQUENCE</scope>
</reference>
<evidence type="ECO:0000313" key="2">
    <source>
        <dbReference type="Proteomes" id="UP000708208"/>
    </source>
</evidence>
<organism evidence="1 2">
    <name type="scientific">Allacma fusca</name>
    <dbReference type="NCBI Taxonomy" id="39272"/>
    <lineage>
        <taxon>Eukaryota</taxon>
        <taxon>Metazoa</taxon>
        <taxon>Ecdysozoa</taxon>
        <taxon>Arthropoda</taxon>
        <taxon>Hexapoda</taxon>
        <taxon>Collembola</taxon>
        <taxon>Symphypleona</taxon>
        <taxon>Sminthuridae</taxon>
        <taxon>Allacma</taxon>
    </lineage>
</organism>
<protein>
    <submittedName>
        <fullName evidence="1">Uncharacterized protein</fullName>
    </submittedName>
</protein>
<gene>
    <name evidence="1" type="ORF">AFUS01_LOCUS46097</name>
</gene>
<dbReference type="EMBL" id="CAJVCH010571199">
    <property type="protein sequence ID" value="CAG7836906.1"/>
    <property type="molecule type" value="Genomic_DNA"/>
</dbReference>
<dbReference type="Proteomes" id="UP000708208">
    <property type="component" value="Unassembled WGS sequence"/>
</dbReference>